<dbReference type="VEuPathDB" id="FungiDB:H310_02671"/>
<feature type="transmembrane region" description="Helical" evidence="1">
    <location>
        <begin position="168"/>
        <end position="189"/>
    </location>
</feature>
<dbReference type="OrthoDB" id="6407410at2759"/>
<keyword evidence="4" id="KW-1185">Reference proteome</keyword>
<organism evidence="2">
    <name type="scientific">Aphanomyces invadans</name>
    <dbReference type="NCBI Taxonomy" id="157072"/>
    <lineage>
        <taxon>Eukaryota</taxon>
        <taxon>Sar</taxon>
        <taxon>Stramenopiles</taxon>
        <taxon>Oomycota</taxon>
        <taxon>Saprolegniomycetes</taxon>
        <taxon>Saprolegniales</taxon>
        <taxon>Verrucalvaceae</taxon>
        <taxon>Aphanomyces</taxon>
    </lineage>
</organism>
<keyword evidence="1" id="KW-1133">Transmembrane helix</keyword>
<dbReference type="EMBL" id="QUSY01000471">
    <property type="protein sequence ID" value="RHY29192.1"/>
    <property type="molecule type" value="Genomic_DNA"/>
</dbReference>
<gene>
    <name evidence="3" type="ORF">DYB32_005351</name>
    <name evidence="2" type="ORF">H310_02671</name>
</gene>
<dbReference type="GeneID" id="20079721"/>
<dbReference type="Proteomes" id="UP000285060">
    <property type="component" value="Unassembled WGS sequence"/>
</dbReference>
<evidence type="ECO:0000313" key="4">
    <source>
        <dbReference type="Proteomes" id="UP000285060"/>
    </source>
</evidence>
<evidence type="ECO:0000313" key="2">
    <source>
        <dbReference type="EMBL" id="ETW06402.1"/>
    </source>
</evidence>
<reference evidence="2" key="1">
    <citation type="submission" date="2013-12" db="EMBL/GenBank/DDBJ databases">
        <title>The Genome Sequence of Aphanomyces invadans NJM9701.</title>
        <authorList>
            <consortium name="The Broad Institute Genomics Platform"/>
            <person name="Russ C."/>
            <person name="Tyler B."/>
            <person name="van West P."/>
            <person name="Dieguez-Uribeondo J."/>
            <person name="Young S.K."/>
            <person name="Zeng Q."/>
            <person name="Gargeya S."/>
            <person name="Fitzgerald M."/>
            <person name="Abouelleil A."/>
            <person name="Alvarado L."/>
            <person name="Chapman S.B."/>
            <person name="Gainer-Dewar J."/>
            <person name="Goldberg J."/>
            <person name="Griggs A."/>
            <person name="Gujja S."/>
            <person name="Hansen M."/>
            <person name="Howarth C."/>
            <person name="Imamovic A."/>
            <person name="Ireland A."/>
            <person name="Larimer J."/>
            <person name="McCowan C."/>
            <person name="Murphy C."/>
            <person name="Pearson M."/>
            <person name="Poon T.W."/>
            <person name="Priest M."/>
            <person name="Roberts A."/>
            <person name="Saif S."/>
            <person name="Shea T."/>
            <person name="Sykes S."/>
            <person name="Wortman J."/>
            <person name="Nusbaum C."/>
            <person name="Birren B."/>
        </authorList>
    </citation>
    <scope>NUCLEOTIDE SEQUENCE [LARGE SCALE GENOMIC DNA]</scope>
    <source>
        <strain evidence="2">NJM9701</strain>
    </source>
</reference>
<reference evidence="3 4" key="2">
    <citation type="submission" date="2018-08" db="EMBL/GenBank/DDBJ databases">
        <title>Aphanomyces genome sequencing and annotation.</title>
        <authorList>
            <person name="Minardi D."/>
            <person name="Oidtmann B."/>
            <person name="Van Der Giezen M."/>
            <person name="Studholme D.J."/>
        </authorList>
    </citation>
    <scope>NUCLEOTIDE SEQUENCE [LARGE SCALE GENOMIC DNA]</scope>
    <source>
        <strain evidence="3 4">NJM0002</strain>
    </source>
</reference>
<proteinExistence type="predicted"/>
<sequence>MQFTRATCAAANGIKSTRRQRVQTVLGAIAVVVVIAAAGLLLVVTSGALNYLPSKDRALYIELSLQSANLVLTVAAVVSHVPRLRTLLHVSRYMASAAASPRIQEQRADAIRAAFPALAIEFQDQANPTGVNIPLRKIWLVLLVLNAQCMLQYPTTFVLWFLSSQNRPYAVVAVCVALSSVCSVAAFVWESRLIRHCTQFRAQRAESAFEKYLVEDTEV</sequence>
<evidence type="ECO:0000313" key="3">
    <source>
        <dbReference type="EMBL" id="RHY29192.1"/>
    </source>
</evidence>
<dbReference type="RefSeq" id="XP_008864477.1">
    <property type="nucleotide sequence ID" value="XM_008866255.1"/>
</dbReference>
<feature type="transmembrane region" description="Helical" evidence="1">
    <location>
        <begin position="25"/>
        <end position="52"/>
    </location>
</feature>
<name>A0A024UKQ5_9STRA</name>
<feature type="transmembrane region" description="Helical" evidence="1">
    <location>
        <begin position="58"/>
        <end position="78"/>
    </location>
</feature>
<accession>A0A024UKQ5</accession>
<dbReference type="STRING" id="157072.A0A024UKQ5"/>
<dbReference type="EMBL" id="KI913955">
    <property type="protein sequence ID" value="ETW06402.1"/>
    <property type="molecule type" value="Genomic_DNA"/>
</dbReference>
<keyword evidence="1" id="KW-0812">Transmembrane</keyword>
<feature type="transmembrane region" description="Helical" evidence="1">
    <location>
        <begin position="138"/>
        <end position="162"/>
    </location>
</feature>
<keyword evidence="1" id="KW-0472">Membrane</keyword>
<evidence type="ECO:0000256" key="1">
    <source>
        <dbReference type="SAM" id="Phobius"/>
    </source>
</evidence>
<protein>
    <submittedName>
        <fullName evidence="2">Uncharacterized protein</fullName>
    </submittedName>
</protein>
<dbReference type="AlphaFoldDB" id="A0A024UKQ5"/>